<dbReference type="SUPFAM" id="SSF100950">
    <property type="entry name" value="NagB/RpiA/CoA transferase-like"/>
    <property type="match status" value="1"/>
</dbReference>
<organism evidence="6 7">
    <name type="scientific">Cyclospora cayetanensis</name>
    <dbReference type="NCBI Taxonomy" id="88456"/>
    <lineage>
        <taxon>Eukaryota</taxon>
        <taxon>Sar</taxon>
        <taxon>Alveolata</taxon>
        <taxon>Apicomplexa</taxon>
        <taxon>Conoidasida</taxon>
        <taxon>Coccidia</taxon>
        <taxon>Eucoccidiorida</taxon>
        <taxon>Eimeriorina</taxon>
        <taxon>Eimeriidae</taxon>
        <taxon>Cyclospora</taxon>
    </lineage>
</organism>
<reference evidence="6 7" key="1">
    <citation type="journal article" date="2016" name="BMC Genomics">
        <title>Comparative genomics reveals Cyclospora cayetanensis possesses coccidia-like metabolism and invasion components but unique surface antigens.</title>
        <authorList>
            <person name="Liu S."/>
            <person name="Wang L."/>
            <person name="Zheng H."/>
            <person name="Xu Z."/>
            <person name="Roellig D.M."/>
            <person name="Li N."/>
            <person name="Frace M.A."/>
            <person name="Tang K."/>
            <person name="Arrowood M.J."/>
            <person name="Moss D.M."/>
            <person name="Zhang L."/>
            <person name="Feng Y."/>
            <person name="Xiao L."/>
        </authorList>
    </citation>
    <scope>NUCLEOTIDE SEQUENCE [LARGE SCALE GENOMIC DNA]</scope>
    <source>
        <strain evidence="6 7">CHN_HEN01</strain>
    </source>
</reference>
<evidence type="ECO:0000256" key="4">
    <source>
        <dbReference type="ARBA" id="ARBA00011959"/>
    </source>
</evidence>
<dbReference type="PANTHER" id="PTHR43748:SF3">
    <property type="entry name" value="RIBOSE-5-PHOSPHATE ISOMERASE 3, CHLOROPLASTIC-RELATED"/>
    <property type="match status" value="1"/>
</dbReference>
<dbReference type="FunFam" id="3.40.50.1360:FF:000001">
    <property type="entry name" value="Ribose-5-phosphate isomerase A"/>
    <property type="match status" value="1"/>
</dbReference>
<dbReference type="EC" id="5.3.1.6" evidence="4"/>
<dbReference type="Proteomes" id="UP000095192">
    <property type="component" value="Unassembled WGS sequence"/>
</dbReference>
<dbReference type="UniPathway" id="UPA00115">
    <property type="reaction ID" value="UER00412"/>
</dbReference>
<protein>
    <recommendedName>
        <fullName evidence="4">ribose-5-phosphate isomerase</fullName>
        <ecNumber evidence="4">5.3.1.6</ecNumber>
    </recommendedName>
</protein>
<dbReference type="InterPro" id="IPR050262">
    <property type="entry name" value="Ribose-5P_isomerase"/>
</dbReference>
<dbReference type="GeneID" id="34618503"/>
<dbReference type="VEuPathDB" id="ToxoDB:LOC34618503"/>
<evidence type="ECO:0000256" key="3">
    <source>
        <dbReference type="ARBA" id="ARBA00008088"/>
    </source>
</evidence>
<comment type="caution">
    <text evidence="6">The sequence shown here is derived from an EMBL/GenBank/DDBJ whole genome shotgun (WGS) entry which is preliminary data.</text>
</comment>
<accession>A0A1D3D6W9</accession>
<keyword evidence="5" id="KW-0413">Isomerase</keyword>
<dbReference type="Pfam" id="PF06026">
    <property type="entry name" value="Rib_5-P_isom_A"/>
    <property type="match status" value="2"/>
</dbReference>
<dbReference type="SUPFAM" id="SSF75445">
    <property type="entry name" value="D-ribose-5-phosphate isomerase (RpiA), lid domain"/>
    <property type="match status" value="1"/>
</dbReference>
<dbReference type="InterPro" id="IPR037171">
    <property type="entry name" value="NagB/RpiA_transferase-like"/>
</dbReference>
<sequence>MSPTDEAKKAAAVEAVDTCIRSGMRVGLGTGSTASFAVQRIGERIREGDLTGITCAATSEETRRLAEPLGIQLLPLDSIELPLDVTIDGADEVLNTGSQLVLIKGRGGALLREKLVEINSKSFVCVADEGKLVNPTSFGTTGAVPLEVVQFGARTTRLAVLSAVLSVLEKRAQGEDGAVSLEGGYLDVRAVEEAAAAKGVSAVYRQKKGSTELFVSDNGNYCLDLFFKSPIPDPQRLHDRLIKVVGVVETGIFLGISKVCIIGHLSGAVTRLSV</sequence>
<dbReference type="CDD" id="cd01398">
    <property type="entry name" value="RPI_A"/>
    <property type="match status" value="1"/>
</dbReference>
<dbReference type="PANTHER" id="PTHR43748">
    <property type="entry name" value="RIBOSE-5-PHOSPHATE ISOMERASE 3, CHLOROPLASTIC-RELATED"/>
    <property type="match status" value="1"/>
</dbReference>
<comment type="pathway">
    <text evidence="2">Carbohydrate degradation; pentose phosphate pathway; D-ribose 5-phosphate from D-ribulose 5-phosphate (non-oxidative stage): step 1/1.</text>
</comment>
<comment type="catalytic activity">
    <reaction evidence="1">
        <text>aldehydo-D-ribose 5-phosphate = D-ribulose 5-phosphate</text>
        <dbReference type="Rhea" id="RHEA:14657"/>
        <dbReference type="ChEBI" id="CHEBI:58121"/>
        <dbReference type="ChEBI" id="CHEBI:58273"/>
        <dbReference type="EC" id="5.3.1.6"/>
    </reaction>
</comment>
<dbReference type="GO" id="GO:0009052">
    <property type="term" value="P:pentose-phosphate shunt, non-oxidative branch"/>
    <property type="evidence" value="ECO:0007669"/>
    <property type="project" value="InterPro"/>
</dbReference>
<name>A0A1D3D6W9_9EIME</name>
<dbReference type="NCBIfam" id="TIGR00021">
    <property type="entry name" value="rpiA"/>
    <property type="match status" value="1"/>
</dbReference>
<dbReference type="VEuPathDB" id="ToxoDB:cyc_01504"/>
<dbReference type="AlphaFoldDB" id="A0A1D3D6W9"/>
<evidence type="ECO:0000256" key="2">
    <source>
        <dbReference type="ARBA" id="ARBA00004988"/>
    </source>
</evidence>
<gene>
    <name evidence="6" type="ORF">cyc_01504</name>
</gene>
<keyword evidence="7" id="KW-1185">Reference proteome</keyword>
<dbReference type="EMBL" id="JROU02000464">
    <property type="protein sequence ID" value="OEH79195.1"/>
    <property type="molecule type" value="Genomic_DNA"/>
</dbReference>
<comment type="similarity">
    <text evidence="3">Belongs to the ribose 5-phosphate isomerase family.</text>
</comment>
<evidence type="ECO:0000256" key="1">
    <source>
        <dbReference type="ARBA" id="ARBA00001713"/>
    </source>
</evidence>
<dbReference type="Gene3D" id="3.40.50.1360">
    <property type="match status" value="2"/>
</dbReference>
<proteinExistence type="inferred from homology"/>
<evidence type="ECO:0000313" key="6">
    <source>
        <dbReference type="EMBL" id="OEH79195.1"/>
    </source>
</evidence>
<evidence type="ECO:0000256" key="5">
    <source>
        <dbReference type="ARBA" id="ARBA00023235"/>
    </source>
</evidence>
<evidence type="ECO:0000313" key="7">
    <source>
        <dbReference type="Proteomes" id="UP000095192"/>
    </source>
</evidence>
<dbReference type="InterPro" id="IPR004788">
    <property type="entry name" value="Ribose5P_isomerase_type_A"/>
</dbReference>
<dbReference type="OrthoDB" id="1555531at2759"/>
<dbReference type="Gene3D" id="3.30.70.260">
    <property type="match status" value="1"/>
</dbReference>
<dbReference type="GO" id="GO:0004751">
    <property type="term" value="F:ribose-5-phosphate isomerase activity"/>
    <property type="evidence" value="ECO:0007669"/>
    <property type="project" value="UniProtKB-EC"/>
</dbReference>